<protein>
    <submittedName>
        <fullName evidence="2">Uncharacterized protein</fullName>
    </submittedName>
</protein>
<dbReference type="EMBL" id="MHNB01000007">
    <property type="protein sequence ID" value="OGZ37530.1"/>
    <property type="molecule type" value="Genomic_DNA"/>
</dbReference>
<evidence type="ECO:0000313" key="2">
    <source>
        <dbReference type="EMBL" id="OGZ37530.1"/>
    </source>
</evidence>
<reference evidence="2 3" key="1">
    <citation type="journal article" date="2016" name="Nat. Commun.">
        <title>Thousands of microbial genomes shed light on interconnected biogeochemical processes in an aquifer system.</title>
        <authorList>
            <person name="Anantharaman K."/>
            <person name="Brown C.T."/>
            <person name="Hug L.A."/>
            <person name="Sharon I."/>
            <person name="Castelle C.J."/>
            <person name="Probst A.J."/>
            <person name="Thomas B.C."/>
            <person name="Singh A."/>
            <person name="Wilkins M.J."/>
            <person name="Karaoz U."/>
            <person name="Brodie E.L."/>
            <person name="Williams K.H."/>
            <person name="Hubbard S.S."/>
            <person name="Banfield J.F."/>
        </authorList>
    </citation>
    <scope>NUCLEOTIDE SEQUENCE [LARGE SCALE GENOMIC DNA]</scope>
</reference>
<name>A0A1G2FIQ5_9BACT</name>
<evidence type="ECO:0000256" key="1">
    <source>
        <dbReference type="SAM" id="MobiDB-lite"/>
    </source>
</evidence>
<accession>A0A1G2FIQ5</accession>
<evidence type="ECO:0000313" key="3">
    <source>
        <dbReference type="Proteomes" id="UP000177061"/>
    </source>
</evidence>
<comment type="caution">
    <text evidence="2">The sequence shown here is derived from an EMBL/GenBank/DDBJ whole genome shotgun (WGS) entry which is preliminary data.</text>
</comment>
<feature type="region of interest" description="Disordered" evidence="1">
    <location>
        <begin position="1"/>
        <end position="21"/>
    </location>
</feature>
<dbReference type="Proteomes" id="UP000177061">
    <property type="component" value="Unassembled WGS sequence"/>
</dbReference>
<sequence>MSHEHYSVEEGETREDRKRRYRKQAENQLYDEGEIGFCGSNEAFRRREEKINKRVQEIKEREE</sequence>
<proteinExistence type="predicted"/>
<dbReference type="STRING" id="1801997.A3J64_00885"/>
<gene>
    <name evidence="2" type="ORF">A3J64_00885</name>
</gene>
<dbReference type="AlphaFoldDB" id="A0A1G2FIQ5"/>
<organism evidence="2 3">
    <name type="scientific">Candidatus Portnoybacteria bacterium RIFCSPHIGHO2_12_FULL_38_9</name>
    <dbReference type="NCBI Taxonomy" id="1801997"/>
    <lineage>
        <taxon>Bacteria</taxon>
        <taxon>Candidatus Portnoyibacteriota</taxon>
    </lineage>
</organism>